<evidence type="ECO:0000313" key="3">
    <source>
        <dbReference type="EMBL" id="KAK5164982.1"/>
    </source>
</evidence>
<evidence type="ECO:0008006" key="5">
    <source>
        <dbReference type="Google" id="ProtNLM"/>
    </source>
</evidence>
<evidence type="ECO:0000313" key="4">
    <source>
        <dbReference type="Proteomes" id="UP001337655"/>
    </source>
</evidence>
<sequence length="227" mass="24222">MAQPPTIDHLLNLVPDSPSTVLSHLRTHPGLASKQDGHGYSLLHAATSYNHVDQLKALVREFNLDINLKDEDGETCLFNAETVEVAKELLELGVDATAKNDDGLTAAEKLADEDEAPDVAAYLNSLHPADSTGPAAQGDAATDGDSEDVHPPPPLPNGIQVNLGTMHENDAGGEPDPAFRRRIEELAARQDFEGSEGQRELRGLVQEAVEGMEIEGGRGAGSRRRLG</sequence>
<reference evidence="3 4" key="1">
    <citation type="submission" date="2023-08" db="EMBL/GenBank/DDBJ databases">
        <title>Black Yeasts Isolated from many extreme environments.</title>
        <authorList>
            <person name="Coleine C."/>
            <person name="Stajich J.E."/>
            <person name="Selbmann L."/>
        </authorList>
    </citation>
    <scope>NUCLEOTIDE SEQUENCE [LARGE SCALE GENOMIC DNA]</scope>
    <source>
        <strain evidence="3 4">CCFEE 5935</strain>
    </source>
</reference>
<keyword evidence="4" id="KW-1185">Reference proteome</keyword>
<dbReference type="InterPro" id="IPR036770">
    <property type="entry name" value="Ankyrin_rpt-contain_sf"/>
</dbReference>
<organism evidence="3 4">
    <name type="scientific">Saxophila tyrrhenica</name>
    <dbReference type="NCBI Taxonomy" id="1690608"/>
    <lineage>
        <taxon>Eukaryota</taxon>
        <taxon>Fungi</taxon>
        <taxon>Dikarya</taxon>
        <taxon>Ascomycota</taxon>
        <taxon>Pezizomycotina</taxon>
        <taxon>Dothideomycetes</taxon>
        <taxon>Dothideomycetidae</taxon>
        <taxon>Mycosphaerellales</taxon>
        <taxon>Extremaceae</taxon>
        <taxon>Saxophila</taxon>
    </lineage>
</organism>
<evidence type="ECO:0000256" key="2">
    <source>
        <dbReference type="SAM" id="MobiDB-lite"/>
    </source>
</evidence>
<dbReference type="Pfam" id="PF12796">
    <property type="entry name" value="Ank_2"/>
    <property type="match status" value="1"/>
</dbReference>
<dbReference type="SUPFAM" id="SSF48403">
    <property type="entry name" value="Ankyrin repeat"/>
    <property type="match status" value="1"/>
</dbReference>
<gene>
    <name evidence="3" type="ORF">LTR77_009647</name>
</gene>
<accession>A0AAV9P129</accession>
<dbReference type="GeneID" id="89930977"/>
<protein>
    <recommendedName>
        <fullName evidence="5">Ankyrin repeat protein</fullName>
    </recommendedName>
</protein>
<feature type="repeat" description="ANK" evidence="1">
    <location>
        <begin position="38"/>
        <end position="71"/>
    </location>
</feature>
<evidence type="ECO:0000256" key="1">
    <source>
        <dbReference type="PROSITE-ProRule" id="PRU00023"/>
    </source>
</evidence>
<dbReference type="Proteomes" id="UP001337655">
    <property type="component" value="Unassembled WGS sequence"/>
</dbReference>
<dbReference type="AlphaFoldDB" id="A0AAV9P129"/>
<dbReference type="Gene3D" id="1.25.40.20">
    <property type="entry name" value="Ankyrin repeat-containing domain"/>
    <property type="match status" value="1"/>
</dbReference>
<keyword evidence="1" id="KW-0040">ANK repeat</keyword>
<name>A0AAV9P129_9PEZI</name>
<dbReference type="RefSeq" id="XP_064655178.1">
    <property type="nucleotide sequence ID" value="XM_064806873.1"/>
</dbReference>
<dbReference type="InterPro" id="IPR002110">
    <property type="entry name" value="Ankyrin_rpt"/>
</dbReference>
<dbReference type="EMBL" id="JAVRRT010000018">
    <property type="protein sequence ID" value="KAK5164982.1"/>
    <property type="molecule type" value="Genomic_DNA"/>
</dbReference>
<dbReference type="PROSITE" id="PS50088">
    <property type="entry name" value="ANK_REPEAT"/>
    <property type="match status" value="1"/>
</dbReference>
<proteinExistence type="predicted"/>
<feature type="region of interest" description="Disordered" evidence="2">
    <location>
        <begin position="125"/>
        <end position="177"/>
    </location>
</feature>
<comment type="caution">
    <text evidence="3">The sequence shown here is derived from an EMBL/GenBank/DDBJ whole genome shotgun (WGS) entry which is preliminary data.</text>
</comment>